<accession>A0A1X6NT16</accession>
<keyword evidence="2" id="KW-1133">Transmembrane helix</keyword>
<keyword evidence="2" id="KW-0472">Membrane</keyword>
<name>A0A1X6NT16_PORUM</name>
<gene>
    <name evidence="4" type="ORF">BU14_0504s0004</name>
</gene>
<sequence>MVDLYEAWLAAAVWRCGSSLNGRPAREGPATLDERHRLPHPATPPPLPTSAGRRRPSLATMAPSTRVCVLLAALVVAAVTGAAPVVGHVTINPKKAPTSGHLLFKIRLPHDCGDKTVGTSNITVTLPPGVVSVKQEQVAGWLAIHKMKTLDPPLVSGGRSYTETMETATWVGFLPDGMYREFGLSVKLLPQADGTVLYWKAVQDCHGGEAPRVWDEIPTSPCNATRLAHPAPKVELIEGYEA</sequence>
<reference evidence="4 5" key="1">
    <citation type="submission" date="2017-03" db="EMBL/GenBank/DDBJ databases">
        <title>WGS assembly of Porphyra umbilicalis.</title>
        <authorList>
            <person name="Brawley S.H."/>
            <person name="Blouin N.A."/>
            <person name="Ficko-Blean E."/>
            <person name="Wheeler G.L."/>
            <person name="Lohr M."/>
            <person name="Goodson H.V."/>
            <person name="Jenkins J.W."/>
            <person name="Blaby-Haas C.E."/>
            <person name="Helliwell K.E."/>
            <person name="Chan C."/>
            <person name="Marriage T."/>
            <person name="Bhattacharya D."/>
            <person name="Klein A.S."/>
            <person name="Badis Y."/>
            <person name="Brodie J."/>
            <person name="Cao Y."/>
            <person name="Collen J."/>
            <person name="Dittami S.M."/>
            <person name="Gachon C.M."/>
            <person name="Green B.R."/>
            <person name="Karpowicz S."/>
            <person name="Kim J.W."/>
            <person name="Kudahl U."/>
            <person name="Lin S."/>
            <person name="Michel G."/>
            <person name="Mittag M."/>
            <person name="Olson B.J."/>
            <person name="Pangilinan J."/>
            <person name="Peng Y."/>
            <person name="Qiu H."/>
            <person name="Shu S."/>
            <person name="Singer J.T."/>
            <person name="Smith A.G."/>
            <person name="Sprecher B.N."/>
            <person name="Wagner V."/>
            <person name="Wang W."/>
            <person name="Wang Z.-Y."/>
            <person name="Yan J."/>
            <person name="Yarish C."/>
            <person name="Zoeuner-Riek S."/>
            <person name="Zhuang Y."/>
            <person name="Zou Y."/>
            <person name="Lindquist E.A."/>
            <person name="Grimwood J."/>
            <person name="Barry K."/>
            <person name="Rokhsar D.S."/>
            <person name="Schmutz J."/>
            <person name="Stiller J.W."/>
            <person name="Grossman A.R."/>
            <person name="Prochnik S.E."/>
        </authorList>
    </citation>
    <scope>NUCLEOTIDE SEQUENCE [LARGE SCALE GENOMIC DNA]</scope>
    <source>
        <strain evidence="4">4086291</strain>
    </source>
</reference>
<keyword evidence="5" id="KW-1185">Reference proteome</keyword>
<dbReference type="Proteomes" id="UP000218209">
    <property type="component" value="Unassembled WGS sequence"/>
</dbReference>
<feature type="region of interest" description="Disordered" evidence="1">
    <location>
        <begin position="23"/>
        <end position="55"/>
    </location>
</feature>
<evidence type="ECO:0000313" key="4">
    <source>
        <dbReference type="EMBL" id="OSX71751.1"/>
    </source>
</evidence>
<protein>
    <recommendedName>
        <fullName evidence="3">YncI copper-binding domain-containing protein</fullName>
    </recommendedName>
</protein>
<dbReference type="OrthoDB" id="4234at2759"/>
<dbReference type="Pfam" id="PF07987">
    <property type="entry name" value="DUF1775"/>
    <property type="match status" value="1"/>
</dbReference>
<evidence type="ECO:0000259" key="3">
    <source>
        <dbReference type="Pfam" id="PF07987"/>
    </source>
</evidence>
<feature type="transmembrane region" description="Helical" evidence="2">
    <location>
        <begin position="67"/>
        <end position="87"/>
    </location>
</feature>
<dbReference type="EMBL" id="KV919110">
    <property type="protein sequence ID" value="OSX71751.1"/>
    <property type="molecule type" value="Genomic_DNA"/>
</dbReference>
<feature type="domain" description="YncI copper-binding" evidence="3">
    <location>
        <begin position="88"/>
        <end position="236"/>
    </location>
</feature>
<evidence type="ECO:0000256" key="2">
    <source>
        <dbReference type="SAM" id="Phobius"/>
    </source>
</evidence>
<evidence type="ECO:0000256" key="1">
    <source>
        <dbReference type="SAM" id="MobiDB-lite"/>
    </source>
</evidence>
<dbReference type="CDD" id="cd08545">
    <property type="entry name" value="YcnI_like"/>
    <property type="match status" value="1"/>
</dbReference>
<evidence type="ECO:0000313" key="5">
    <source>
        <dbReference type="Proteomes" id="UP000218209"/>
    </source>
</evidence>
<dbReference type="InterPro" id="IPR038507">
    <property type="entry name" value="YcnI-like_sf"/>
</dbReference>
<dbReference type="AlphaFoldDB" id="A0A1X6NT16"/>
<dbReference type="Gene3D" id="2.60.40.2230">
    <property type="entry name" value="Uncharacterised protein YcnI-like PF07987, DUF1775"/>
    <property type="match status" value="1"/>
</dbReference>
<proteinExistence type="predicted"/>
<organism evidence="4 5">
    <name type="scientific">Porphyra umbilicalis</name>
    <name type="common">Purple laver</name>
    <name type="synonym">Red alga</name>
    <dbReference type="NCBI Taxonomy" id="2786"/>
    <lineage>
        <taxon>Eukaryota</taxon>
        <taxon>Rhodophyta</taxon>
        <taxon>Bangiophyceae</taxon>
        <taxon>Bangiales</taxon>
        <taxon>Bangiaceae</taxon>
        <taxon>Porphyra</taxon>
    </lineage>
</organism>
<dbReference type="InterPro" id="IPR012533">
    <property type="entry name" value="YcnI-copper_dom"/>
</dbReference>
<keyword evidence="2" id="KW-0812">Transmembrane</keyword>